<feature type="compositionally biased region" description="Basic and acidic residues" evidence="1">
    <location>
        <begin position="22"/>
        <end position="33"/>
    </location>
</feature>
<dbReference type="AlphaFoldDB" id="W7J601"/>
<sequence>MQGGQRRRAHGVDGEAGAGEVEEVRHPVGDARDGGAGVGGGAELGALDAEERVLVVHHAREHADLGGVPLGEPGAGVAGVLQGFPGDLEELALLRVHQFRVAGGDVEQQRVEGVHVGQEAAPHEVGGPAGAGPVGRELGDAVAAGDQVGPERLQVVGQRVAARDADDGDVAGGGAAVPGPVALGAGAGLGVLVVVIGAVARRFQGARDAREVGVLEEQGARGVGELGPQQGVDLGDELGVEPVVLQRHPRVQAGDGDAGGLGVGALDELDGVLAGLAGQRPDHLAHLGFGFGLRFDDRGQPVVEPVRFDGERVGGQGDPRRRRQPVPVPLDVVALDPAGQGVVLVGGFHPGGGQGGVDLGGDHALDGAAREVPAQGGEQLRDVGDGQREPVRQVRAAGLQGVGDLGEDRGGAGGVPVGEEVVEVAGGGLERGGGGRRQQHRVAAGADRAGLRGARFGAAQQHVAVGAGGADGVDHGPDAAVGGGGAQRLRGVDQGQRQVVPGDEGGALLGGQGGGDLVVFELQQHLDELRQAGGRLKVADVGFDRAHRDRFQGVGEHRAERFEFGGVGDAGPGGGALHVVDVGRVAARLGQGPGHGLGEGVGVGGAEAAGAAGVPDPGALDDAVHHVVLGGRGGGRAQHDHAAALAGRPTGGGVVVGVLLARHDQAQVVEQAQVVGVGEQVGRAHHRRVALAAADALHGQVQGGQRRRAGGVDGEAGAAEVEEVGDAVGDVGGGGGHRRRLPALPRLGADVAVVLPHGADEHPDPAGLAAQRVGGVPGVLQRLPHGLQQQAGLRVEGAGLVRGGVEQQGVEGVDAVEEAAGEAAVAAGGQRGAAGRGDRAGGALARAQVAPELAEVGGAGEGARHADDGDLAGVLPVAAAAVTRGFARVRRGGAEGAEGEPGAVVRGLVLGRAAQEAVQEHVPVVQGEVGGDAVVVDRADRAQADARGGLAEQEGLAEVAGFQGQVAEGFVLVEGFDARGLADQVDAEAGGVEEGAVVEEVV</sequence>
<evidence type="ECO:0000313" key="3">
    <source>
        <dbReference type="Proteomes" id="UP000019277"/>
    </source>
</evidence>
<proteinExistence type="predicted"/>
<dbReference type="Proteomes" id="UP000019277">
    <property type="component" value="Unassembled WGS sequence"/>
</dbReference>
<dbReference type="PATRIC" id="fig|909613.9.peg.3254"/>
<name>W7J601_9PSEU</name>
<gene>
    <name evidence="2" type="ORF">UO65_3252</name>
</gene>
<evidence type="ECO:0000313" key="2">
    <source>
        <dbReference type="EMBL" id="EWC61514.1"/>
    </source>
</evidence>
<accession>W7J601</accession>
<dbReference type="EMBL" id="AYXG01000109">
    <property type="protein sequence ID" value="EWC61514.1"/>
    <property type="molecule type" value="Genomic_DNA"/>
</dbReference>
<feature type="region of interest" description="Disordered" evidence="1">
    <location>
        <begin position="1"/>
        <end position="39"/>
    </location>
</feature>
<reference evidence="2 3" key="1">
    <citation type="journal article" date="2014" name="Genome Announc.">
        <title>Draft Genome Sequence of the Antitrypanosomally Active Sponge-Associated Bacterium Actinokineospora sp. Strain EG49.</title>
        <authorList>
            <person name="Harjes J."/>
            <person name="Ryu T."/>
            <person name="Abdelmohsen U.R."/>
            <person name="Moitinho-Silva L."/>
            <person name="Horn H."/>
            <person name="Ravasi T."/>
            <person name="Hentschel U."/>
        </authorList>
    </citation>
    <scope>NUCLEOTIDE SEQUENCE [LARGE SCALE GENOMIC DNA]</scope>
    <source>
        <strain evidence="2 3">EG49</strain>
    </source>
</reference>
<evidence type="ECO:0000256" key="1">
    <source>
        <dbReference type="SAM" id="MobiDB-lite"/>
    </source>
</evidence>
<protein>
    <submittedName>
        <fullName evidence="2">Uncharacterized protein</fullName>
    </submittedName>
</protein>
<keyword evidence="3" id="KW-1185">Reference proteome</keyword>
<comment type="caution">
    <text evidence="2">The sequence shown here is derived from an EMBL/GenBank/DDBJ whole genome shotgun (WGS) entry which is preliminary data.</text>
</comment>
<organism evidence="2 3">
    <name type="scientific">Actinokineospora spheciospongiae</name>
    <dbReference type="NCBI Taxonomy" id="909613"/>
    <lineage>
        <taxon>Bacteria</taxon>
        <taxon>Bacillati</taxon>
        <taxon>Actinomycetota</taxon>
        <taxon>Actinomycetes</taxon>
        <taxon>Pseudonocardiales</taxon>
        <taxon>Pseudonocardiaceae</taxon>
        <taxon>Actinokineospora</taxon>
    </lineage>
</organism>